<dbReference type="AlphaFoldDB" id="A0A2T3ZFS2"/>
<accession>A0A2T3ZFS2</accession>
<evidence type="ECO:0000313" key="3">
    <source>
        <dbReference type="Proteomes" id="UP000240493"/>
    </source>
</evidence>
<protein>
    <submittedName>
        <fullName evidence="2">Uncharacterized protein</fullName>
    </submittedName>
</protein>
<dbReference type="Proteomes" id="UP000240493">
    <property type="component" value="Unassembled WGS sequence"/>
</dbReference>
<dbReference type="EMBL" id="KZ679259">
    <property type="protein sequence ID" value="PTB43651.1"/>
    <property type="molecule type" value="Genomic_DNA"/>
</dbReference>
<feature type="region of interest" description="Disordered" evidence="1">
    <location>
        <begin position="56"/>
        <end position="87"/>
    </location>
</feature>
<evidence type="ECO:0000313" key="2">
    <source>
        <dbReference type="EMBL" id="PTB43651.1"/>
    </source>
</evidence>
<feature type="compositionally biased region" description="Polar residues" evidence="1">
    <location>
        <begin position="61"/>
        <end position="87"/>
    </location>
</feature>
<gene>
    <name evidence="2" type="ORF">M441DRAFT_376564</name>
</gene>
<reference evidence="2 3" key="1">
    <citation type="submission" date="2016-07" db="EMBL/GenBank/DDBJ databases">
        <title>Multiple horizontal gene transfer events from other fungi enriched the ability of initially mycotrophic Trichoderma (Ascomycota) to feed on dead plant biomass.</title>
        <authorList>
            <consortium name="DOE Joint Genome Institute"/>
            <person name="Aerts A."/>
            <person name="Atanasova L."/>
            <person name="Chenthamara K."/>
            <person name="Zhang J."/>
            <person name="Grujic M."/>
            <person name="Henrissat B."/>
            <person name="Kuo A."/>
            <person name="Salamov A."/>
            <person name="Lipzen A."/>
            <person name="Labutti K."/>
            <person name="Barry K."/>
            <person name="Miao Y."/>
            <person name="Rahimi M.J."/>
            <person name="Shen Q."/>
            <person name="Grigoriev I.V."/>
            <person name="Kubicek C.P."/>
            <person name="Druzhinina I.S."/>
        </authorList>
    </citation>
    <scope>NUCLEOTIDE SEQUENCE [LARGE SCALE GENOMIC DNA]</scope>
    <source>
        <strain evidence="2 3">CBS 433.97</strain>
    </source>
</reference>
<name>A0A2T3ZFS2_TRIA4</name>
<sequence>MRRQKGMPRRPTAYAMAWNLHALRRRLPTAAAPWERTAAGTQCCTLLAHAIAYSSAGPGANRTTEMEQGTGNPWRTESWPPVSNGQA</sequence>
<keyword evidence="3" id="KW-1185">Reference proteome</keyword>
<evidence type="ECO:0000256" key="1">
    <source>
        <dbReference type="SAM" id="MobiDB-lite"/>
    </source>
</evidence>
<proteinExistence type="predicted"/>
<organism evidence="2 3">
    <name type="scientific">Trichoderma asperellum (strain ATCC 204424 / CBS 433.97 / NBRC 101777)</name>
    <dbReference type="NCBI Taxonomy" id="1042311"/>
    <lineage>
        <taxon>Eukaryota</taxon>
        <taxon>Fungi</taxon>
        <taxon>Dikarya</taxon>
        <taxon>Ascomycota</taxon>
        <taxon>Pezizomycotina</taxon>
        <taxon>Sordariomycetes</taxon>
        <taxon>Hypocreomycetidae</taxon>
        <taxon>Hypocreales</taxon>
        <taxon>Hypocreaceae</taxon>
        <taxon>Trichoderma</taxon>
    </lineage>
</organism>